<dbReference type="SUPFAM" id="SSF56112">
    <property type="entry name" value="Protein kinase-like (PK-like)"/>
    <property type="match status" value="1"/>
</dbReference>
<evidence type="ECO:0000256" key="1">
    <source>
        <dbReference type="ARBA" id="ARBA00022527"/>
    </source>
</evidence>
<feature type="domain" description="Protein kinase" evidence="8">
    <location>
        <begin position="708"/>
        <end position="863"/>
    </location>
</feature>
<evidence type="ECO:0000313" key="10">
    <source>
        <dbReference type="Proteomes" id="UP001085076"/>
    </source>
</evidence>
<dbReference type="InterPro" id="IPR050167">
    <property type="entry name" value="Ser_Thr_protein_kinase"/>
</dbReference>
<dbReference type="EMBL" id="JAGGNH010000001">
    <property type="protein sequence ID" value="KAJ0984833.1"/>
    <property type="molecule type" value="Genomic_DNA"/>
</dbReference>
<dbReference type="GO" id="GO:0005524">
    <property type="term" value="F:ATP binding"/>
    <property type="evidence" value="ECO:0007669"/>
    <property type="project" value="UniProtKB-UniRule"/>
</dbReference>
<evidence type="ECO:0000259" key="8">
    <source>
        <dbReference type="PROSITE" id="PS50011"/>
    </source>
</evidence>
<dbReference type="GO" id="GO:0004674">
    <property type="term" value="F:protein serine/threonine kinase activity"/>
    <property type="evidence" value="ECO:0007669"/>
    <property type="project" value="UniProtKB-KW"/>
</dbReference>
<comment type="caution">
    <text evidence="9">The sequence shown here is derived from an EMBL/GenBank/DDBJ whole genome shotgun (WGS) entry which is preliminary data.</text>
</comment>
<dbReference type="OrthoDB" id="4062651at2759"/>
<keyword evidence="3 6" id="KW-0547">Nucleotide-binding</keyword>
<evidence type="ECO:0000313" key="9">
    <source>
        <dbReference type="EMBL" id="KAJ0984833.1"/>
    </source>
</evidence>
<feature type="region of interest" description="Disordered" evidence="7">
    <location>
        <begin position="23"/>
        <end position="54"/>
    </location>
</feature>
<keyword evidence="2" id="KW-0808">Transferase</keyword>
<reference evidence="9" key="2">
    <citation type="journal article" date="2022" name="Hortic Res">
        <title>The genome of Dioscorea zingiberensis sheds light on the biosynthesis, origin and evolution of the medicinally important diosgenin saponins.</title>
        <authorList>
            <person name="Li Y."/>
            <person name="Tan C."/>
            <person name="Li Z."/>
            <person name="Guo J."/>
            <person name="Li S."/>
            <person name="Chen X."/>
            <person name="Wang C."/>
            <person name="Dai X."/>
            <person name="Yang H."/>
            <person name="Song W."/>
            <person name="Hou L."/>
            <person name="Xu J."/>
            <person name="Tong Z."/>
            <person name="Xu A."/>
            <person name="Yuan X."/>
            <person name="Wang W."/>
            <person name="Yang Q."/>
            <person name="Chen L."/>
            <person name="Sun Z."/>
            <person name="Wang K."/>
            <person name="Pan B."/>
            <person name="Chen J."/>
            <person name="Bao Y."/>
            <person name="Liu F."/>
            <person name="Qi X."/>
            <person name="Gang D.R."/>
            <person name="Wen J."/>
            <person name="Li J."/>
        </authorList>
    </citation>
    <scope>NUCLEOTIDE SEQUENCE</scope>
    <source>
        <strain evidence="9">Dzin_1.0</strain>
    </source>
</reference>
<dbReference type="GO" id="GO:0007165">
    <property type="term" value="P:signal transduction"/>
    <property type="evidence" value="ECO:0007669"/>
    <property type="project" value="TreeGrafter"/>
</dbReference>
<dbReference type="PROSITE" id="PS00108">
    <property type="entry name" value="PROTEIN_KINASE_ST"/>
    <property type="match status" value="1"/>
</dbReference>
<dbReference type="PANTHER" id="PTHR23257">
    <property type="entry name" value="SERINE-THREONINE PROTEIN KINASE"/>
    <property type="match status" value="1"/>
</dbReference>
<proteinExistence type="predicted"/>
<dbReference type="InterPro" id="IPR001245">
    <property type="entry name" value="Ser-Thr/Tyr_kinase_cat_dom"/>
</dbReference>
<dbReference type="AlphaFoldDB" id="A0A9D5D668"/>
<evidence type="ECO:0000256" key="3">
    <source>
        <dbReference type="ARBA" id="ARBA00022741"/>
    </source>
</evidence>
<evidence type="ECO:0000256" key="5">
    <source>
        <dbReference type="ARBA" id="ARBA00022840"/>
    </source>
</evidence>
<dbReference type="InterPro" id="IPR008271">
    <property type="entry name" value="Ser/Thr_kinase_AS"/>
</dbReference>
<feature type="region of interest" description="Disordered" evidence="7">
    <location>
        <begin position="188"/>
        <end position="207"/>
    </location>
</feature>
<dbReference type="PROSITE" id="PS50011">
    <property type="entry name" value="PROTEIN_KINASE_DOM"/>
    <property type="match status" value="1"/>
</dbReference>
<dbReference type="SMART" id="SM00220">
    <property type="entry name" value="S_TKc"/>
    <property type="match status" value="1"/>
</dbReference>
<dbReference type="Gene3D" id="1.10.510.10">
    <property type="entry name" value="Transferase(Phosphotransferase) domain 1"/>
    <property type="match status" value="1"/>
</dbReference>
<feature type="compositionally biased region" description="Low complexity" evidence="7">
    <location>
        <begin position="40"/>
        <end position="54"/>
    </location>
</feature>
<organism evidence="9 10">
    <name type="scientific">Dioscorea zingiberensis</name>
    <dbReference type="NCBI Taxonomy" id="325984"/>
    <lineage>
        <taxon>Eukaryota</taxon>
        <taxon>Viridiplantae</taxon>
        <taxon>Streptophyta</taxon>
        <taxon>Embryophyta</taxon>
        <taxon>Tracheophyta</taxon>
        <taxon>Spermatophyta</taxon>
        <taxon>Magnoliopsida</taxon>
        <taxon>Liliopsida</taxon>
        <taxon>Dioscoreales</taxon>
        <taxon>Dioscoreaceae</taxon>
        <taxon>Dioscorea</taxon>
    </lineage>
</organism>
<dbReference type="InterPro" id="IPR017441">
    <property type="entry name" value="Protein_kinase_ATP_BS"/>
</dbReference>
<dbReference type="Pfam" id="PF07714">
    <property type="entry name" value="PK_Tyr_Ser-Thr"/>
    <property type="match status" value="1"/>
</dbReference>
<dbReference type="GO" id="GO:0005737">
    <property type="term" value="C:cytoplasm"/>
    <property type="evidence" value="ECO:0007669"/>
    <property type="project" value="TreeGrafter"/>
</dbReference>
<keyword evidence="1" id="KW-0723">Serine/threonine-protein kinase</keyword>
<evidence type="ECO:0000256" key="4">
    <source>
        <dbReference type="ARBA" id="ARBA00022777"/>
    </source>
</evidence>
<dbReference type="PROSITE" id="PS00107">
    <property type="entry name" value="PROTEIN_KINASE_ATP"/>
    <property type="match status" value="1"/>
</dbReference>
<keyword evidence="4" id="KW-0418">Kinase</keyword>
<evidence type="ECO:0000256" key="2">
    <source>
        <dbReference type="ARBA" id="ARBA00022679"/>
    </source>
</evidence>
<dbReference type="InterPro" id="IPR011009">
    <property type="entry name" value="Kinase-like_dom_sf"/>
</dbReference>
<accession>A0A9D5D668</accession>
<sequence>MNRRRSRSSAVAAAAFFPAPVTARSATPAATPESYRSAGTSPLPSSPARSPTPSAAPLFSNISCLIRTLMPSSPVSCPEDLDNMMEEYDKLADSSPDGSAKLRAFLFFPSDSDGTPLEAGDSGQRYIEAVNGIGRRDSGASATSVTSATSAASSTHNSDAYLATADFATTEGNSPTLDLKSAYQEPASIHYGHPQPPPELAGVPTHSFVPVRPLQPLSQLPPLPPSYLKPMVPAPAAQGQTMRLDDCYMCQRALPHAHSDTLIPEKANVSSSSAPGSSFPEANSVFYSHHSEDMMRAHRTVVGDNVVDARAENAVLEYGLVAGTNVPRMHLDDQLQQQQVRGQTLIPPQLYPVKQDGIPRPLGIDASSTRNANFQTAESSNLNLFPEGANDYVRPVDGMMEGLRLSPTEAARYGEQGKPVVRPNYVAPKDGKPDTLPMVVENSHTYGGTGVQVTNSFTNPGVLETNGVIPVNQLPPIPYSAPYLHSLQPSEICNASMVANQIPYSHHLEPGHEPPIPSDRLLGVPSYACPTDTAYNNHAINHKIAVGDWRGEPSGVHLQNAVSHMPAPLDGNIPSNLVSTINPAGLVDYIQEPLPSDSLFSNHDPWNVVGGKHLLPPRGFRVDGKEPIAARDLSVESFVRNTADSNIVVLLEEGALHQQLDPVVKDLHSRICSIHKRKPGAKQLDKVNIGIQITEDIGRLQIIKNSDLEELKELGSGTFGTVYHGKWRGSDVAIKRINDRCFAGKPSEQERMRADFWNEACKLADLHHPSVLAFYGVVLDGPGDSIRDTFSRTLDHRKRLLIAMDVAFGMEYLHGKNIVHFDLKSDNLLINLRDPQRPICKATDSQFSCPDLELIIVGHVILH</sequence>
<keyword evidence="5 6" id="KW-0067">ATP-binding</keyword>
<protein>
    <recommendedName>
        <fullName evidence="8">Protein kinase domain-containing protein</fullName>
    </recommendedName>
</protein>
<dbReference type="InterPro" id="IPR000719">
    <property type="entry name" value="Prot_kinase_dom"/>
</dbReference>
<gene>
    <name evidence="9" type="ORF">J5N97_003189</name>
</gene>
<evidence type="ECO:0000256" key="7">
    <source>
        <dbReference type="SAM" id="MobiDB-lite"/>
    </source>
</evidence>
<evidence type="ECO:0000256" key="6">
    <source>
        <dbReference type="PROSITE-ProRule" id="PRU10141"/>
    </source>
</evidence>
<reference evidence="9" key="1">
    <citation type="submission" date="2021-03" db="EMBL/GenBank/DDBJ databases">
        <authorList>
            <person name="Li Z."/>
            <person name="Yang C."/>
        </authorList>
    </citation>
    <scope>NUCLEOTIDE SEQUENCE</scope>
    <source>
        <strain evidence="9">Dzin_1.0</strain>
        <tissue evidence="9">Leaf</tissue>
    </source>
</reference>
<name>A0A9D5D668_9LILI</name>
<feature type="binding site" evidence="6">
    <location>
        <position position="745"/>
    </location>
    <ligand>
        <name>ATP</name>
        <dbReference type="ChEBI" id="CHEBI:30616"/>
    </ligand>
</feature>
<dbReference type="Gene3D" id="3.30.200.20">
    <property type="entry name" value="Phosphorylase Kinase, domain 1"/>
    <property type="match status" value="1"/>
</dbReference>
<dbReference type="Proteomes" id="UP001085076">
    <property type="component" value="Miscellaneous, Linkage group lg01"/>
</dbReference>
<dbReference type="PANTHER" id="PTHR23257:SF797">
    <property type="entry name" value="KINASE SUPERFAMILY WITH OCTICOSAPEPTIDE_PHOX_BEM1P DOMAIN-CONTAINING PROTEIN"/>
    <property type="match status" value="1"/>
</dbReference>
<keyword evidence="10" id="KW-1185">Reference proteome</keyword>